<dbReference type="InterPro" id="IPR052929">
    <property type="entry name" value="RNase_H-like_EbsB-rel"/>
</dbReference>
<dbReference type="PANTHER" id="PTHR47074">
    <property type="entry name" value="BNAC02G40300D PROTEIN"/>
    <property type="match status" value="1"/>
</dbReference>
<gene>
    <name evidence="1" type="ORF">PVK06_007574</name>
</gene>
<evidence type="ECO:0008006" key="3">
    <source>
        <dbReference type="Google" id="ProtNLM"/>
    </source>
</evidence>
<dbReference type="Proteomes" id="UP001358586">
    <property type="component" value="Chromosome 3"/>
</dbReference>
<organism evidence="1 2">
    <name type="scientific">Gossypium arboreum</name>
    <name type="common">Tree cotton</name>
    <name type="synonym">Gossypium nanking</name>
    <dbReference type="NCBI Taxonomy" id="29729"/>
    <lineage>
        <taxon>Eukaryota</taxon>
        <taxon>Viridiplantae</taxon>
        <taxon>Streptophyta</taxon>
        <taxon>Embryophyta</taxon>
        <taxon>Tracheophyta</taxon>
        <taxon>Spermatophyta</taxon>
        <taxon>Magnoliopsida</taxon>
        <taxon>eudicotyledons</taxon>
        <taxon>Gunneridae</taxon>
        <taxon>Pentapetalae</taxon>
        <taxon>rosids</taxon>
        <taxon>malvids</taxon>
        <taxon>Malvales</taxon>
        <taxon>Malvaceae</taxon>
        <taxon>Malvoideae</taxon>
        <taxon>Gossypium</taxon>
    </lineage>
</organism>
<keyword evidence="2" id="KW-1185">Reference proteome</keyword>
<accession>A0ABR0QII8</accession>
<sequence length="201" mass="23094">MRWCLKKKVLMMDTLIFHSKMRALLWARVAFEECRFQKRLWWFCLYKCSFSNLVSRKWCYPPHGWLKFIVSGIAFEGAMDGGVMRDEEGIVRALFSGPNDACDAGTAELGAIITVLDVFIDIDWKGSGSLIIEMDLSVAYNWILEKSRRLWSHQVLFADLERRIACVGMLSFSIAEVNGNEMVESLALAGMSRPSMFKAWW</sequence>
<proteinExistence type="predicted"/>
<evidence type="ECO:0000313" key="2">
    <source>
        <dbReference type="Proteomes" id="UP001358586"/>
    </source>
</evidence>
<reference evidence="1 2" key="1">
    <citation type="submission" date="2023-03" db="EMBL/GenBank/DDBJ databases">
        <title>WGS of Gossypium arboreum.</title>
        <authorList>
            <person name="Yu D."/>
        </authorList>
    </citation>
    <scope>NUCLEOTIDE SEQUENCE [LARGE SCALE GENOMIC DNA]</scope>
    <source>
        <tissue evidence="1">Leaf</tissue>
    </source>
</reference>
<dbReference type="InterPro" id="IPR036397">
    <property type="entry name" value="RNaseH_sf"/>
</dbReference>
<dbReference type="EMBL" id="JARKNE010000003">
    <property type="protein sequence ID" value="KAK5838834.1"/>
    <property type="molecule type" value="Genomic_DNA"/>
</dbReference>
<dbReference type="Gene3D" id="3.30.420.10">
    <property type="entry name" value="Ribonuclease H-like superfamily/Ribonuclease H"/>
    <property type="match status" value="1"/>
</dbReference>
<protein>
    <recommendedName>
        <fullName evidence="3">RNase H type-1 domain-containing protein</fullName>
    </recommendedName>
</protein>
<dbReference type="PANTHER" id="PTHR47074:SF73">
    <property type="entry name" value="OS04G0448401 PROTEIN"/>
    <property type="match status" value="1"/>
</dbReference>
<name>A0ABR0QII8_GOSAR</name>
<comment type="caution">
    <text evidence="1">The sequence shown here is derived from an EMBL/GenBank/DDBJ whole genome shotgun (WGS) entry which is preliminary data.</text>
</comment>
<evidence type="ECO:0000313" key="1">
    <source>
        <dbReference type="EMBL" id="KAK5838834.1"/>
    </source>
</evidence>